<evidence type="ECO:0000313" key="1">
    <source>
        <dbReference type="EMBL" id="CVK21863.1"/>
    </source>
</evidence>
<organism evidence="1 2">
    <name type="scientific">Sporomusa sphaeroides DSM 2875</name>
    <dbReference type="NCBI Taxonomy" id="1337886"/>
    <lineage>
        <taxon>Bacteria</taxon>
        <taxon>Bacillati</taxon>
        <taxon>Bacillota</taxon>
        <taxon>Negativicutes</taxon>
        <taxon>Selenomonadales</taxon>
        <taxon>Sporomusaceae</taxon>
        <taxon>Sporomusa</taxon>
    </lineage>
</organism>
<name>A0ABM9WA05_9FIRM</name>
<dbReference type="Proteomes" id="UP000245702">
    <property type="component" value="Unassembled WGS sequence"/>
</dbReference>
<sequence>MAKRRCWYEWKVSCGFSAITKLRLRKLFSMVLKYLMLLMKKEAIRLKMLTLDVNSNISRP</sequence>
<protein>
    <submittedName>
        <fullName evidence="1">Uncharacterized protein</fullName>
    </submittedName>
</protein>
<dbReference type="EMBL" id="FCOW01000052">
    <property type="protein sequence ID" value="CVK21863.1"/>
    <property type="molecule type" value="Genomic_DNA"/>
</dbReference>
<keyword evidence="2" id="KW-1185">Reference proteome</keyword>
<comment type="caution">
    <text evidence="1">The sequence shown here is derived from an EMBL/GenBank/DDBJ whole genome shotgun (WGS) entry which is preliminary data.</text>
</comment>
<gene>
    <name evidence="1" type="ORF">SSPH_04581</name>
</gene>
<accession>A0ABM9WA05</accession>
<proteinExistence type="predicted"/>
<reference evidence="1 2" key="1">
    <citation type="submission" date="2016-01" db="EMBL/GenBank/DDBJ databases">
        <authorList>
            <person name="Brown R."/>
        </authorList>
    </citation>
    <scope>NUCLEOTIDE SEQUENCE [LARGE SCALE GENOMIC DNA]</scope>
    <source>
        <strain evidence="1">Sporomusa sphaeroides DSM 2875</strain>
    </source>
</reference>
<evidence type="ECO:0000313" key="2">
    <source>
        <dbReference type="Proteomes" id="UP000245702"/>
    </source>
</evidence>